<protein>
    <submittedName>
        <fullName evidence="1">Uncharacterized protein</fullName>
    </submittedName>
</protein>
<sequence>MLILKPGSVPSHRSTTISQPKTTEHIVVYGLPRPARELRDRLQTTRHSKKANEDGRGKCFMLHYMKV</sequence>
<dbReference type="Proteomes" id="UP000752171">
    <property type="component" value="Unassembled WGS sequence"/>
</dbReference>
<evidence type="ECO:0000313" key="1">
    <source>
        <dbReference type="EMBL" id="KAG9283480.1"/>
    </source>
</evidence>
<reference evidence="1 2" key="1">
    <citation type="submission" date="2021-07" db="EMBL/GenBank/DDBJ databases">
        <authorList>
            <person name="Imarazene B."/>
            <person name="Zahm M."/>
            <person name="Klopp C."/>
            <person name="Cabau C."/>
            <person name="Beille S."/>
            <person name="Jouanno E."/>
            <person name="Castinel A."/>
            <person name="Lluch J."/>
            <person name="Gil L."/>
            <person name="Kuchtly C."/>
            <person name="Lopez Roques C."/>
            <person name="Donnadieu C."/>
            <person name="Parrinello H."/>
            <person name="Journot L."/>
            <person name="Du K."/>
            <person name="Schartl M."/>
            <person name="Retaux S."/>
            <person name="Guiguen Y."/>
        </authorList>
    </citation>
    <scope>NUCLEOTIDE SEQUENCE [LARGE SCALE GENOMIC DNA]</scope>
    <source>
        <strain evidence="1">Pach_M1</strain>
        <tissue evidence="1">Testis</tissue>
    </source>
</reference>
<evidence type="ECO:0000313" key="2">
    <source>
        <dbReference type="Proteomes" id="UP000752171"/>
    </source>
</evidence>
<proteinExistence type="predicted"/>
<dbReference type="AlphaFoldDB" id="A0A8T2MIN7"/>
<organism evidence="1 2">
    <name type="scientific">Astyanax mexicanus</name>
    <name type="common">Blind cave fish</name>
    <name type="synonym">Astyanax fasciatus mexicanus</name>
    <dbReference type="NCBI Taxonomy" id="7994"/>
    <lineage>
        <taxon>Eukaryota</taxon>
        <taxon>Metazoa</taxon>
        <taxon>Chordata</taxon>
        <taxon>Craniata</taxon>
        <taxon>Vertebrata</taxon>
        <taxon>Euteleostomi</taxon>
        <taxon>Actinopterygii</taxon>
        <taxon>Neopterygii</taxon>
        <taxon>Teleostei</taxon>
        <taxon>Ostariophysi</taxon>
        <taxon>Characiformes</taxon>
        <taxon>Characoidei</taxon>
        <taxon>Acestrorhamphidae</taxon>
        <taxon>Acestrorhamphinae</taxon>
        <taxon>Astyanax</taxon>
    </lineage>
</organism>
<name>A0A8T2MIN7_ASTMX</name>
<comment type="caution">
    <text evidence="1">The sequence shown here is derived from an EMBL/GenBank/DDBJ whole genome shotgun (WGS) entry which is preliminary data.</text>
</comment>
<dbReference type="EMBL" id="JAICCE010000001">
    <property type="protein sequence ID" value="KAG9283480.1"/>
    <property type="molecule type" value="Genomic_DNA"/>
</dbReference>
<gene>
    <name evidence="1" type="ORF">AMEX_G2245</name>
</gene>
<accession>A0A8T2MIN7</accession>